<keyword evidence="5" id="KW-0539">Nucleus</keyword>
<dbReference type="GeneID" id="34612275"/>
<dbReference type="PROSITE" id="PS50048">
    <property type="entry name" value="ZN2_CY6_FUNGAL_2"/>
    <property type="match status" value="1"/>
</dbReference>
<dbReference type="AlphaFoldDB" id="A0A1L9SHT2"/>
<dbReference type="InterPro" id="IPR036864">
    <property type="entry name" value="Zn2-C6_fun-type_DNA-bd_sf"/>
</dbReference>
<dbReference type="InterPro" id="IPR001138">
    <property type="entry name" value="Zn2Cys6_DnaBD"/>
</dbReference>
<dbReference type="SMART" id="SM00066">
    <property type="entry name" value="GAL4"/>
    <property type="match status" value="1"/>
</dbReference>
<keyword evidence="8" id="KW-1185">Reference proteome</keyword>
<dbReference type="PANTHER" id="PTHR47256:SF10">
    <property type="entry name" value="ZN(II)2CYS6 TRANSCRIPTION FACTOR (EUROFUNG)"/>
    <property type="match status" value="1"/>
</dbReference>
<reference evidence="8" key="1">
    <citation type="journal article" date="2017" name="Genome Biol.">
        <title>Comparative genomics reveals high biological diversity and specific adaptations in the industrially and medically important fungal genus Aspergillus.</title>
        <authorList>
            <person name="de Vries R.P."/>
            <person name="Riley R."/>
            <person name="Wiebenga A."/>
            <person name="Aguilar-Osorio G."/>
            <person name="Amillis S."/>
            <person name="Uchima C.A."/>
            <person name="Anderluh G."/>
            <person name="Asadollahi M."/>
            <person name="Askin M."/>
            <person name="Barry K."/>
            <person name="Battaglia E."/>
            <person name="Bayram O."/>
            <person name="Benocci T."/>
            <person name="Braus-Stromeyer S.A."/>
            <person name="Caldana C."/>
            <person name="Canovas D."/>
            <person name="Cerqueira G.C."/>
            <person name="Chen F."/>
            <person name="Chen W."/>
            <person name="Choi C."/>
            <person name="Clum A."/>
            <person name="Dos Santos R.A."/>
            <person name="Damasio A.R."/>
            <person name="Diallinas G."/>
            <person name="Emri T."/>
            <person name="Fekete E."/>
            <person name="Flipphi M."/>
            <person name="Freyberg S."/>
            <person name="Gallo A."/>
            <person name="Gournas C."/>
            <person name="Habgood R."/>
            <person name="Hainaut M."/>
            <person name="Harispe M.L."/>
            <person name="Henrissat B."/>
            <person name="Hilden K.S."/>
            <person name="Hope R."/>
            <person name="Hossain A."/>
            <person name="Karabika E."/>
            <person name="Karaffa L."/>
            <person name="Karanyi Z."/>
            <person name="Krasevec N."/>
            <person name="Kuo A."/>
            <person name="Kusch H."/>
            <person name="LaButti K."/>
            <person name="Lagendijk E.L."/>
            <person name="Lapidus A."/>
            <person name="Levasseur A."/>
            <person name="Lindquist E."/>
            <person name="Lipzen A."/>
            <person name="Logrieco A.F."/>
            <person name="MacCabe A."/>
            <person name="Maekelae M.R."/>
            <person name="Malavazi I."/>
            <person name="Melin P."/>
            <person name="Meyer V."/>
            <person name="Mielnichuk N."/>
            <person name="Miskei M."/>
            <person name="Molnar A.P."/>
            <person name="Mule G."/>
            <person name="Ngan C.Y."/>
            <person name="Orejas M."/>
            <person name="Orosz E."/>
            <person name="Ouedraogo J.P."/>
            <person name="Overkamp K.M."/>
            <person name="Park H.-S."/>
            <person name="Perrone G."/>
            <person name="Piumi F."/>
            <person name="Punt P.J."/>
            <person name="Ram A.F."/>
            <person name="Ramon A."/>
            <person name="Rauscher S."/>
            <person name="Record E."/>
            <person name="Riano-Pachon D.M."/>
            <person name="Robert V."/>
            <person name="Roehrig J."/>
            <person name="Ruller R."/>
            <person name="Salamov A."/>
            <person name="Salih N.S."/>
            <person name="Samson R.A."/>
            <person name="Sandor E."/>
            <person name="Sanguinetti M."/>
            <person name="Schuetze T."/>
            <person name="Sepcic K."/>
            <person name="Shelest E."/>
            <person name="Sherlock G."/>
            <person name="Sophianopoulou V."/>
            <person name="Squina F.M."/>
            <person name="Sun H."/>
            <person name="Susca A."/>
            <person name="Todd R.B."/>
            <person name="Tsang A."/>
            <person name="Unkles S.E."/>
            <person name="van de Wiele N."/>
            <person name="van Rossen-Uffink D."/>
            <person name="Oliveira J.V."/>
            <person name="Vesth T.C."/>
            <person name="Visser J."/>
            <person name="Yu J.-H."/>
            <person name="Zhou M."/>
            <person name="Andersen M.R."/>
            <person name="Archer D.B."/>
            <person name="Baker S.E."/>
            <person name="Benoit I."/>
            <person name="Brakhage A.A."/>
            <person name="Braus G.H."/>
            <person name="Fischer R."/>
            <person name="Frisvad J.C."/>
            <person name="Goldman G.H."/>
            <person name="Houbraken J."/>
            <person name="Oakley B."/>
            <person name="Pocsi I."/>
            <person name="Scazzocchio C."/>
            <person name="Seiboth B."/>
            <person name="vanKuyk P.A."/>
            <person name="Wortman J."/>
            <person name="Dyer P.S."/>
            <person name="Grigoriev I.V."/>
        </authorList>
    </citation>
    <scope>NUCLEOTIDE SEQUENCE [LARGE SCALE GENOMIC DNA]</scope>
    <source>
        <strain evidence="8">CBS 506.65</strain>
    </source>
</reference>
<evidence type="ECO:0000259" key="6">
    <source>
        <dbReference type="PROSITE" id="PS50048"/>
    </source>
</evidence>
<dbReference type="GO" id="GO:0003677">
    <property type="term" value="F:DNA binding"/>
    <property type="evidence" value="ECO:0007669"/>
    <property type="project" value="UniProtKB-KW"/>
</dbReference>
<evidence type="ECO:0000256" key="3">
    <source>
        <dbReference type="ARBA" id="ARBA00023125"/>
    </source>
</evidence>
<dbReference type="InterPro" id="IPR007219">
    <property type="entry name" value="XnlR_reg_dom"/>
</dbReference>
<dbReference type="GO" id="GO:0008270">
    <property type="term" value="F:zinc ion binding"/>
    <property type="evidence" value="ECO:0007669"/>
    <property type="project" value="InterPro"/>
</dbReference>
<dbReference type="OrthoDB" id="2593732at2759"/>
<evidence type="ECO:0000256" key="5">
    <source>
        <dbReference type="ARBA" id="ARBA00023242"/>
    </source>
</evidence>
<dbReference type="Proteomes" id="UP000184188">
    <property type="component" value="Unassembled WGS sequence"/>
</dbReference>
<protein>
    <recommendedName>
        <fullName evidence="6">Zn(2)-C6 fungal-type domain-containing protein</fullName>
    </recommendedName>
</protein>
<keyword evidence="3" id="KW-0238">DNA-binding</keyword>
<evidence type="ECO:0000256" key="2">
    <source>
        <dbReference type="ARBA" id="ARBA00023015"/>
    </source>
</evidence>
<organism evidence="7 8">
    <name type="scientific">Penicilliopsis zonata CBS 506.65</name>
    <dbReference type="NCBI Taxonomy" id="1073090"/>
    <lineage>
        <taxon>Eukaryota</taxon>
        <taxon>Fungi</taxon>
        <taxon>Dikarya</taxon>
        <taxon>Ascomycota</taxon>
        <taxon>Pezizomycotina</taxon>
        <taxon>Eurotiomycetes</taxon>
        <taxon>Eurotiomycetidae</taxon>
        <taxon>Eurotiales</taxon>
        <taxon>Aspergillaceae</taxon>
        <taxon>Penicilliopsis</taxon>
    </lineage>
</organism>
<dbReference type="InterPro" id="IPR053187">
    <property type="entry name" value="Notoamide_regulator"/>
</dbReference>
<feature type="domain" description="Zn(2)-C6 fungal-type" evidence="6">
    <location>
        <begin position="37"/>
        <end position="67"/>
    </location>
</feature>
<dbReference type="PANTHER" id="PTHR47256">
    <property type="entry name" value="ZN(II)2CYS6 TRANSCRIPTION FACTOR (EUROFUNG)-RELATED"/>
    <property type="match status" value="1"/>
</dbReference>
<dbReference type="Pfam" id="PF00172">
    <property type="entry name" value="Zn_clus"/>
    <property type="match status" value="1"/>
</dbReference>
<evidence type="ECO:0000256" key="1">
    <source>
        <dbReference type="ARBA" id="ARBA00022723"/>
    </source>
</evidence>
<name>A0A1L9SHT2_9EURO</name>
<dbReference type="RefSeq" id="XP_022581176.1">
    <property type="nucleotide sequence ID" value="XM_022725811.1"/>
</dbReference>
<dbReference type="PROSITE" id="PS00463">
    <property type="entry name" value="ZN2_CY6_FUNGAL_1"/>
    <property type="match status" value="1"/>
</dbReference>
<keyword evidence="4" id="KW-0804">Transcription</keyword>
<dbReference type="EMBL" id="KV878342">
    <property type="protein sequence ID" value="OJJ46666.1"/>
    <property type="molecule type" value="Genomic_DNA"/>
</dbReference>
<evidence type="ECO:0000256" key="4">
    <source>
        <dbReference type="ARBA" id="ARBA00023163"/>
    </source>
</evidence>
<dbReference type="CDD" id="cd12148">
    <property type="entry name" value="fungal_TF_MHR"/>
    <property type="match status" value="1"/>
</dbReference>
<evidence type="ECO:0000313" key="8">
    <source>
        <dbReference type="Proteomes" id="UP000184188"/>
    </source>
</evidence>
<accession>A0A1L9SHT2</accession>
<proteinExistence type="predicted"/>
<dbReference type="Gene3D" id="4.10.240.10">
    <property type="entry name" value="Zn(2)-C6 fungal-type DNA-binding domain"/>
    <property type="match status" value="1"/>
</dbReference>
<gene>
    <name evidence="7" type="ORF">ASPZODRAFT_152115</name>
</gene>
<sequence length="622" mass="70158">MNPRETSRRLPPLAPGPQIPILPISTAIIRPKKNSTACLACKQSKKKCTGPPPPCKTCEATEGECIFDETLDRRRKVAVKRTIDELEYHKDVLHSLLGFLRSADPENIARLMAVIRTNASLEDIVTAISQNIFDYPRFTSPLCRNCADIDEREAQLSPLSTESNQRRSFVSLEKLCDIPLFRVPAKPWTSVTDDDHLVSHLVSLYFTWDHPCSQLIDQKLFLEHMVSRNTDSEFCTPFLVNSLLSVASAYSDLPEVLAVTHGVNSCGQHFYDEAEKLWKAEEGRATLVNIQGILLLGCFLEAQGKPEAGWLMIRQAVQLAQDFGIFQVPRIPYRNPRAISADMQHVAALTAWGVFILNCQMSMTLRKIANLGRPIFWPYAQKHHSDGIAWTPYPRSNQIECTSRPALLRCVMTELIKLMEIAWEIHGLLFERAFGSDPGDIWAAASDFHRRLQNWSRNLPKALDIDDQPVPQVLFLHTVCHQKIIALFSIFVESPDFAFTPHPSLSKQAEGIRYQSAKEIARFLAIQRRFYGLKHIPYHMLEATRTSLLALLPDLESDESVEAFAELCQHIRAFSTRFKSAKDAIEVIKSTARKLCIKLPIGVASLLDDPGTYADHAQDLHG</sequence>
<dbReference type="STRING" id="1073090.A0A1L9SHT2"/>
<keyword evidence="1" id="KW-0479">Metal-binding</keyword>
<evidence type="ECO:0000313" key="7">
    <source>
        <dbReference type="EMBL" id="OJJ46666.1"/>
    </source>
</evidence>
<keyword evidence="2" id="KW-0805">Transcription regulation</keyword>
<dbReference type="VEuPathDB" id="FungiDB:ASPZODRAFT_152115"/>
<dbReference type="GO" id="GO:0006351">
    <property type="term" value="P:DNA-templated transcription"/>
    <property type="evidence" value="ECO:0007669"/>
    <property type="project" value="InterPro"/>
</dbReference>
<dbReference type="Pfam" id="PF04082">
    <property type="entry name" value="Fungal_trans"/>
    <property type="match status" value="1"/>
</dbReference>
<dbReference type="SUPFAM" id="SSF57701">
    <property type="entry name" value="Zn2/Cys6 DNA-binding domain"/>
    <property type="match status" value="1"/>
</dbReference>
<dbReference type="GO" id="GO:0000981">
    <property type="term" value="F:DNA-binding transcription factor activity, RNA polymerase II-specific"/>
    <property type="evidence" value="ECO:0007669"/>
    <property type="project" value="InterPro"/>
</dbReference>
<dbReference type="CDD" id="cd00067">
    <property type="entry name" value="GAL4"/>
    <property type="match status" value="1"/>
</dbReference>